<sequence length="173" mass="19529">MYTIEFQKRGLPHAHILLFMDQKCKFSTADDIDKIISAEIPDKIEEPDLYEVVKEMMIHGPCGHANLNSPCMEDGSDRVVVAVEPPEVAAVNEGSRANVAAPNAANRDGAHTVKDANAQKKNEIKEFFDCRFVGAFEAVWRIFKYNIHWRSVGVEKLTFHLEGKQLITFQRQG</sequence>
<dbReference type="EMBL" id="CACVBM020001111">
    <property type="protein sequence ID" value="CAA7031795.1"/>
    <property type="molecule type" value="Genomic_DNA"/>
</dbReference>
<dbReference type="EMBL" id="CACVBM020001125">
    <property type="protein sequence ID" value="CAA7032659.1"/>
    <property type="molecule type" value="Genomic_DNA"/>
</dbReference>
<evidence type="ECO:0000313" key="3">
    <source>
        <dbReference type="EMBL" id="CAA7032659.1"/>
    </source>
</evidence>
<evidence type="ECO:0000313" key="1">
    <source>
        <dbReference type="EMBL" id="CAA7014412.1"/>
    </source>
</evidence>
<keyword evidence="4" id="KW-1185">Reference proteome</keyword>
<dbReference type="OrthoDB" id="1097095at2759"/>
<dbReference type="EMBL" id="CACVBM020000111">
    <property type="protein sequence ID" value="CAA7014412.1"/>
    <property type="molecule type" value="Genomic_DNA"/>
</dbReference>
<evidence type="ECO:0000313" key="2">
    <source>
        <dbReference type="EMBL" id="CAA7031795.1"/>
    </source>
</evidence>
<evidence type="ECO:0000313" key="4">
    <source>
        <dbReference type="Proteomes" id="UP000467841"/>
    </source>
</evidence>
<dbReference type="AlphaFoldDB" id="A0A6D2J6H3"/>
<proteinExistence type="predicted"/>
<protein>
    <recommendedName>
        <fullName evidence="5">Helitron helicase-like domain-containing protein</fullName>
    </recommendedName>
</protein>
<organism evidence="3 4">
    <name type="scientific">Microthlaspi erraticum</name>
    <dbReference type="NCBI Taxonomy" id="1685480"/>
    <lineage>
        <taxon>Eukaryota</taxon>
        <taxon>Viridiplantae</taxon>
        <taxon>Streptophyta</taxon>
        <taxon>Embryophyta</taxon>
        <taxon>Tracheophyta</taxon>
        <taxon>Spermatophyta</taxon>
        <taxon>Magnoliopsida</taxon>
        <taxon>eudicotyledons</taxon>
        <taxon>Gunneridae</taxon>
        <taxon>Pentapetalae</taxon>
        <taxon>rosids</taxon>
        <taxon>malvids</taxon>
        <taxon>Brassicales</taxon>
        <taxon>Brassicaceae</taxon>
        <taxon>Coluteocarpeae</taxon>
        <taxon>Microthlaspi</taxon>
    </lineage>
</organism>
<accession>A0A6D2J6H3</accession>
<evidence type="ECO:0008006" key="5">
    <source>
        <dbReference type="Google" id="ProtNLM"/>
    </source>
</evidence>
<gene>
    <name evidence="1" type="ORF">MERR_LOCUS1646</name>
    <name evidence="2" type="ORF">MERR_LOCUS19030</name>
    <name evidence="3" type="ORF">MERR_LOCUS19894</name>
</gene>
<dbReference type="Proteomes" id="UP000467841">
    <property type="component" value="Unassembled WGS sequence"/>
</dbReference>
<name>A0A6D2J6H3_9BRAS</name>
<reference evidence="3 4" key="1">
    <citation type="submission" date="2020-01" db="EMBL/GenBank/DDBJ databases">
        <authorList>
            <person name="Mishra B."/>
        </authorList>
    </citation>
    <scope>NUCLEOTIDE SEQUENCE [LARGE SCALE GENOMIC DNA]</scope>
</reference>